<sequence length="210" mass="24730">MDARELFSITRQNALLNIDRGSVLLRNFQEKNKISQIQIKYLADIVRLDNLEGKMNAEAEILQKNLDDSLYKFRKEAQKKIHQYRKDARNQQNKIIQDIVIAADRLNRAKSAKIQNSYDLIKFDDCPNFHSLNIKEEHTVDSSAASSPEINHYYQKKFERMKFTVNKLRMQKKQWEDTIAELAEIEKKNPPKRSSRKDHTSILKEIINVV</sequence>
<evidence type="ECO:0000313" key="1">
    <source>
        <dbReference type="EMBL" id="OHS99552.1"/>
    </source>
</evidence>
<dbReference type="Proteomes" id="UP000179807">
    <property type="component" value="Unassembled WGS sequence"/>
</dbReference>
<keyword evidence="2" id="KW-1185">Reference proteome</keyword>
<dbReference type="AlphaFoldDB" id="A0A1J4JK83"/>
<organism evidence="1 2">
    <name type="scientific">Tritrichomonas foetus</name>
    <dbReference type="NCBI Taxonomy" id="1144522"/>
    <lineage>
        <taxon>Eukaryota</taxon>
        <taxon>Metamonada</taxon>
        <taxon>Parabasalia</taxon>
        <taxon>Tritrichomonadida</taxon>
        <taxon>Tritrichomonadidae</taxon>
        <taxon>Tritrichomonas</taxon>
    </lineage>
</organism>
<dbReference type="VEuPathDB" id="TrichDB:TRFO_33962"/>
<comment type="caution">
    <text evidence="1">The sequence shown here is derived from an EMBL/GenBank/DDBJ whole genome shotgun (WGS) entry which is preliminary data.</text>
</comment>
<accession>A0A1J4JK83</accession>
<dbReference type="EMBL" id="MLAK01000999">
    <property type="protein sequence ID" value="OHS99552.1"/>
    <property type="molecule type" value="Genomic_DNA"/>
</dbReference>
<protein>
    <submittedName>
        <fullName evidence="1">Uncharacterized protein</fullName>
    </submittedName>
</protein>
<dbReference type="GeneID" id="94844091"/>
<reference evidence="1" key="1">
    <citation type="submission" date="2016-10" db="EMBL/GenBank/DDBJ databases">
        <authorList>
            <person name="Benchimol M."/>
            <person name="Almeida L.G."/>
            <person name="Vasconcelos A.T."/>
            <person name="Perreira-Neves A."/>
            <person name="Rosa I.A."/>
            <person name="Tasca T."/>
            <person name="Bogo M.R."/>
            <person name="de Souza W."/>
        </authorList>
    </citation>
    <scope>NUCLEOTIDE SEQUENCE [LARGE SCALE GENOMIC DNA]</scope>
    <source>
        <strain evidence="1">K</strain>
    </source>
</reference>
<name>A0A1J4JK83_9EUKA</name>
<gene>
    <name evidence="1" type="ORF">TRFO_33962</name>
</gene>
<dbReference type="RefSeq" id="XP_068352689.1">
    <property type="nucleotide sequence ID" value="XM_068509387.1"/>
</dbReference>
<proteinExistence type="predicted"/>
<evidence type="ECO:0000313" key="2">
    <source>
        <dbReference type="Proteomes" id="UP000179807"/>
    </source>
</evidence>